<comment type="caution">
    <text evidence="1">The sequence shown here is derived from an EMBL/GenBank/DDBJ whole genome shotgun (WGS) entry which is preliminary data.</text>
</comment>
<dbReference type="EMBL" id="JABDTM020025805">
    <property type="protein sequence ID" value="KAH0812773.1"/>
    <property type="molecule type" value="Genomic_DNA"/>
</dbReference>
<evidence type="ECO:0000313" key="2">
    <source>
        <dbReference type="Proteomes" id="UP000719412"/>
    </source>
</evidence>
<reference evidence="1" key="1">
    <citation type="journal article" date="2020" name="J Insects Food Feed">
        <title>The yellow mealworm (Tenebrio molitor) genome: a resource for the emerging insects as food and feed industry.</title>
        <authorList>
            <person name="Eriksson T."/>
            <person name="Andere A."/>
            <person name="Kelstrup H."/>
            <person name="Emery V."/>
            <person name="Picard C."/>
        </authorList>
    </citation>
    <scope>NUCLEOTIDE SEQUENCE</scope>
    <source>
        <strain evidence="1">Stoneville</strain>
        <tissue evidence="1">Whole head</tissue>
    </source>
</reference>
<protein>
    <submittedName>
        <fullName evidence="1">Uncharacterized protein</fullName>
    </submittedName>
</protein>
<sequence>MSSKSNLGTLTLQLRVAVIAARGYKGKRQLRDDLKVESPTPDSHENWNVSGAGCGFTWRTQDSVLKGQEFKGLERRKILNLNNLTSRLENSSSGRFSGIFQQQNRIEQMEWMCRTVMIILNSCRATCFDTHSDEITTMNNLHTRRSTDDSGDNYWKWKFSTSQLLFPERSGVKHGGIELAAPQGNFEPLYAYNAREVLAGTEEAGPRFKKAEPRGAQEGLPLSLLASRFSKFLRLERADPHQIRKRISPLHKLYRSVYRLKFKFICRI</sequence>
<organism evidence="1 2">
    <name type="scientific">Tenebrio molitor</name>
    <name type="common">Yellow mealworm beetle</name>
    <dbReference type="NCBI Taxonomy" id="7067"/>
    <lineage>
        <taxon>Eukaryota</taxon>
        <taxon>Metazoa</taxon>
        <taxon>Ecdysozoa</taxon>
        <taxon>Arthropoda</taxon>
        <taxon>Hexapoda</taxon>
        <taxon>Insecta</taxon>
        <taxon>Pterygota</taxon>
        <taxon>Neoptera</taxon>
        <taxon>Endopterygota</taxon>
        <taxon>Coleoptera</taxon>
        <taxon>Polyphaga</taxon>
        <taxon>Cucujiformia</taxon>
        <taxon>Tenebrionidae</taxon>
        <taxon>Tenebrio</taxon>
    </lineage>
</organism>
<accession>A0A8J6HE45</accession>
<evidence type="ECO:0000313" key="1">
    <source>
        <dbReference type="EMBL" id="KAH0812773.1"/>
    </source>
</evidence>
<dbReference type="Proteomes" id="UP000719412">
    <property type="component" value="Unassembled WGS sequence"/>
</dbReference>
<proteinExistence type="predicted"/>
<gene>
    <name evidence="1" type="ORF">GEV33_010016</name>
</gene>
<dbReference type="AlphaFoldDB" id="A0A8J6HE45"/>
<reference evidence="1" key="2">
    <citation type="submission" date="2021-08" db="EMBL/GenBank/DDBJ databases">
        <authorList>
            <person name="Eriksson T."/>
        </authorList>
    </citation>
    <scope>NUCLEOTIDE SEQUENCE</scope>
    <source>
        <strain evidence="1">Stoneville</strain>
        <tissue evidence="1">Whole head</tissue>
    </source>
</reference>
<name>A0A8J6HE45_TENMO</name>
<keyword evidence="2" id="KW-1185">Reference proteome</keyword>